<dbReference type="Proteomes" id="UP000326396">
    <property type="component" value="Linkage Group LG18"/>
</dbReference>
<gene>
    <name evidence="1" type="ORF">E3N88_18387</name>
</gene>
<evidence type="ECO:0000313" key="2">
    <source>
        <dbReference type="Proteomes" id="UP000326396"/>
    </source>
</evidence>
<sequence length="72" mass="8044">MDPSRYAKAPWRRAWRYPKPLLTPFEVISCNFGVLWTIGAPIGSLGSHQHARGPPSATPRACYTCYNLNPSI</sequence>
<accession>A0A5N6NK81</accession>
<protein>
    <submittedName>
        <fullName evidence="1">Uncharacterized protein</fullName>
    </submittedName>
</protein>
<dbReference type="AlphaFoldDB" id="A0A5N6NK81"/>
<name>A0A5N6NK81_9ASTR</name>
<comment type="caution">
    <text evidence="1">The sequence shown here is derived from an EMBL/GenBank/DDBJ whole genome shotgun (WGS) entry which is preliminary data.</text>
</comment>
<dbReference type="EMBL" id="SZYD01000010">
    <property type="protein sequence ID" value="KAD4981716.1"/>
    <property type="molecule type" value="Genomic_DNA"/>
</dbReference>
<evidence type="ECO:0000313" key="1">
    <source>
        <dbReference type="EMBL" id="KAD4981716.1"/>
    </source>
</evidence>
<keyword evidence="2" id="KW-1185">Reference proteome</keyword>
<reference evidence="1 2" key="1">
    <citation type="submission" date="2019-05" db="EMBL/GenBank/DDBJ databases">
        <title>Mikania micrantha, genome provides insights into the molecular mechanism of rapid growth.</title>
        <authorList>
            <person name="Liu B."/>
        </authorList>
    </citation>
    <scope>NUCLEOTIDE SEQUENCE [LARGE SCALE GENOMIC DNA]</scope>
    <source>
        <strain evidence="1">NLD-2019</strain>
        <tissue evidence="1">Leaf</tissue>
    </source>
</reference>
<organism evidence="1 2">
    <name type="scientific">Mikania micrantha</name>
    <name type="common">bitter vine</name>
    <dbReference type="NCBI Taxonomy" id="192012"/>
    <lineage>
        <taxon>Eukaryota</taxon>
        <taxon>Viridiplantae</taxon>
        <taxon>Streptophyta</taxon>
        <taxon>Embryophyta</taxon>
        <taxon>Tracheophyta</taxon>
        <taxon>Spermatophyta</taxon>
        <taxon>Magnoliopsida</taxon>
        <taxon>eudicotyledons</taxon>
        <taxon>Gunneridae</taxon>
        <taxon>Pentapetalae</taxon>
        <taxon>asterids</taxon>
        <taxon>campanulids</taxon>
        <taxon>Asterales</taxon>
        <taxon>Asteraceae</taxon>
        <taxon>Asteroideae</taxon>
        <taxon>Heliantheae alliance</taxon>
        <taxon>Eupatorieae</taxon>
        <taxon>Mikania</taxon>
    </lineage>
</organism>
<proteinExistence type="predicted"/>